<evidence type="ECO:0000259" key="9">
    <source>
        <dbReference type="SMART" id="SM00387"/>
    </source>
</evidence>
<keyword evidence="11" id="KW-1185">Reference proteome</keyword>
<keyword evidence="3" id="KW-0597">Phosphoprotein</keyword>
<dbReference type="InterPro" id="IPR011495">
    <property type="entry name" value="Sig_transdc_His_kin_sub2_dim/P"/>
</dbReference>
<evidence type="ECO:0000256" key="7">
    <source>
        <dbReference type="ARBA" id="ARBA00022840"/>
    </source>
</evidence>
<dbReference type="InterPro" id="IPR036890">
    <property type="entry name" value="HATPase_C_sf"/>
</dbReference>
<dbReference type="AlphaFoldDB" id="A0A915YHT3"/>
<proteinExistence type="predicted"/>
<keyword evidence="6" id="KW-0418">Kinase</keyword>
<dbReference type="EMBL" id="AP026867">
    <property type="protein sequence ID" value="BDS13445.1"/>
    <property type="molecule type" value="Genomic_DNA"/>
</dbReference>
<dbReference type="SMART" id="SM00091">
    <property type="entry name" value="PAS"/>
    <property type="match status" value="3"/>
</dbReference>
<dbReference type="InterPro" id="IPR003594">
    <property type="entry name" value="HATPase_dom"/>
</dbReference>
<dbReference type="InterPro" id="IPR000014">
    <property type="entry name" value="PAS"/>
</dbReference>
<dbReference type="NCBIfam" id="TIGR00229">
    <property type="entry name" value="sensory_box"/>
    <property type="match status" value="2"/>
</dbReference>
<dbReference type="EC" id="2.7.13.3" evidence="2"/>
<comment type="catalytic activity">
    <reaction evidence="1">
        <text>ATP + protein L-histidine = ADP + protein N-phospho-L-histidine.</text>
        <dbReference type="EC" id="2.7.13.3"/>
    </reaction>
</comment>
<evidence type="ECO:0000313" key="11">
    <source>
        <dbReference type="Proteomes" id="UP001060919"/>
    </source>
</evidence>
<organism evidence="10 11">
    <name type="scientific">Aureispira anguillae</name>
    <dbReference type="NCBI Taxonomy" id="2864201"/>
    <lineage>
        <taxon>Bacteria</taxon>
        <taxon>Pseudomonadati</taxon>
        <taxon>Bacteroidota</taxon>
        <taxon>Saprospiria</taxon>
        <taxon>Saprospirales</taxon>
        <taxon>Saprospiraceae</taxon>
        <taxon>Aureispira</taxon>
    </lineage>
</organism>
<dbReference type="SUPFAM" id="SSF55785">
    <property type="entry name" value="PYP-like sensor domain (PAS domain)"/>
    <property type="match status" value="2"/>
</dbReference>
<dbReference type="Pfam" id="PF07568">
    <property type="entry name" value="HisKA_2"/>
    <property type="match status" value="1"/>
</dbReference>
<evidence type="ECO:0000256" key="1">
    <source>
        <dbReference type="ARBA" id="ARBA00000085"/>
    </source>
</evidence>
<dbReference type="CDD" id="cd00130">
    <property type="entry name" value="PAS"/>
    <property type="match status" value="2"/>
</dbReference>
<dbReference type="Pfam" id="PF02518">
    <property type="entry name" value="HATPase_c"/>
    <property type="match status" value="1"/>
</dbReference>
<dbReference type="InterPro" id="IPR035965">
    <property type="entry name" value="PAS-like_dom_sf"/>
</dbReference>
<protein>
    <recommendedName>
        <fullName evidence="2">histidine kinase</fullName>
        <ecNumber evidence="2">2.7.13.3</ecNumber>
    </recommendedName>
</protein>
<accession>A0A915YHT3</accession>
<keyword evidence="4" id="KW-0808">Transferase</keyword>
<evidence type="ECO:0000256" key="4">
    <source>
        <dbReference type="ARBA" id="ARBA00022679"/>
    </source>
</evidence>
<dbReference type="SMART" id="SM00387">
    <property type="entry name" value="HATPase_c"/>
    <property type="match status" value="1"/>
</dbReference>
<feature type="domain" description="PAS" evidence="8">
    <location>
        <begin position="265"/>
        <end position="333"/>
    </location>
</feature>
<dbReference type="Proteomes" id="UP001060919">
    <property type="component" value="Chromosome"/>
</dbReference>
<dbReference type="Gene3D" id="3.30.565.10">
    <property type="entry name" value="Histidine kinase-like ATPase, C-terminal domain"/>
    <property type="match status" value="1"/>
</dbReference>
<gene>
    <name evidence="10" type="ORF">AsAng_0041830</name>
</gene>
<evidence type="ECO:0000256" key="2">
    <source>
        <dbReference type="ARBA" id="ARBA00012438"/>
    </source>
</evidence>
<name>A0A915YHT3_9BACT</name>
<dbReference type="InterPro" id="IPR013767">
    <property type="entry name" value="PAS_fold"/>
</dbReference>
<keyword evidence="5" id="KW-0547">Nucleotide-binding</keyword>
<dbReference type="InterPro" id="IPR001610">
    <property type="entry name" value="PAC"/>
</dbReference>
<dbReference type="Pfam" id="PF00989">
    <property type="entry name" value="PAS"/>
    <property type="match status" value="1"/>
</dbReference>
<keyword evidence="7" id="KW-0067">ATP-binding</keyword>
<evidence type="ECO:0000313" key="10">
    <source>
        <dbReference type="EMBL" id="BDS13445.1"/>
    </source>
</evidence>
<evidence type="ECO:0000256" key="3">
    <source>
        <dbReference type="ARBA" id="ARBA00022553"/>
    </source>
</evidence>
<sequence length="727" mass="82767">MKILLNIVIIANDVDYIVGSLNTLTETYEVSYIPILDLKTLKDELEQQTIHCIVFDVQFKTIDLDKLLIIAQKAAIYMPLIAIRVDTGLIARIDLMKAGVRDCIADADLALLPLVVKREVATTCSAIALKNKENTTAHFLEHCLDVLFIHDGKTIKEVSKGGYLQLGYVDGCKLVDQVSLLELIHPEDRPLIITKEQQQNTETPVFIPNVRLLKKDGALLVADLSIVFLGFPDLWYVQAHLQAMTRQKKVVHNPLEKEQDNLLTRHVELVPGVIYQFQMFPDKSFCFPFISDRIFELSGITAQELMEDGTKLFDSMHEGDIRRFIESGYRSKVTLEEWNLDYRVRLPNDGGIRWMRGSSKPVRLSDGSTLWYGYVADITEDKKASAALRDSEEQVRTMFNHAPDAILLLDMEGVITKWNPKAEIIFGWTEKEAVGKVLHELIGPPRNYDIYRKNVEIYRKEGDGIILNQALEVRAVHKNKQEFSITMALSEMSIKGEQFFIVFLSDITQRKNAEERLKESLREKEVLLKEIHHRVKNNMQVITSLLSLQSSFIEDATIRDIFKNSQYRINSMGMVHEMLYQSEDLSKINYGNYLRHLIEGLILAMKGDLNKIDLQLDAPNVSLNIDTAIPLGLIINELVTNSLKYGFPKEQKGTIFVKLTALESPNLKLEIGDNGIGFSKLNKSSASQSLGLMLVKRLSIQLKGEIEHLEQKEGTHYVLSFQEIYPF</sequence>
<dbReference type="InterPro" id="IPR013655">
    <property type="entry name" value="PAS_fold_3"/>
</dbReference>
<dbReference type="KEGG" id="aup:AsAng_0041830"/>
<dbReference type="SMART" id="SM00086">
    <property type="entry name" value="PAC"/>
    <property type="match status" value="2"/>
</dbReference>
<dbReference type="GO" id="GO:0005524">
    <property type="term" value="F:ATP binding"/>
    <property type="evidence" value="ECO:0007669"/>
    <property type="project" value="UniProtKB-KW"/>
</dbReference>
<dbReference type="SUPFAM" id="SSF55874">
    <property type="entry name" value="ATPase domain of HSP90 chaperone/DNA topoisomerase II/histidine kinase"/>
    <property type="match status" value="1"/>
</dbReference>
<dbReference type="PANTHER" id="PTHR41523:SF8">
    <property type="entry name" value="ETHYLENE RESPONSE SENSOR PROTEIN"/>
    <property type="match status" value="1"/>
</dbReference>
<dbReference type="PANTHER" id="PTHR41523">
    <property type="entry name" value="TWO-COMPONENT SYSTEM SENSOR PROTEIN"/>
    <property type="match status" value="1"/>
</dbReference>
<feature type="domain" description="PAS" evidence="8">
    <location>
        <begin position="393"/>
        <end position="460"/>
    </location>
</feature>
<evidence type="ECO:0000256" key="6">
    <source>
        <dbReference type="ARBA" id="ARBA00022777"/>
    </source>
</evidence>
<evidence type="ECO:0000259" key="8">
    <source>
        <dbReference type="SMART" id="SM00091"/>
    </source>
</evidence>
<dbReference type="Pfam" id="PF08447">
    <property type="entry name" value="PAS_3"/>
    <property type="match status" value="1"/>
</dbReference>
<reference evidence="10" key="1">
    <citation type="submission" date="2022-09" db="EMBL/GenBank/DDBJ databases">
        <title>Aureispira anguillicida sp. nov., isolated from Leptocephalus of Japanese eel Anguilla japonica.</title>
        <authorList>
            <person name="Yuasa K."/>
            <person name="Mekata T."/>
            <person name="Ikunari K."/>
        </authorList>
    </citation>
    <scope>NUCLEOTIDE SEQUENCE</scope>
    <source>
        <strain evidence="10">EL160426</strain>
    </source>
</reference>
<dbReference type="GO" id="GO:0004673">
    <property type="term" value="F:protein histidine kinase activity"/>
    <property type="evidence" value="ECO:0007669"/>
    <property type="project" value="UniProtKB-EC"/>
</dbReference>
<dbReference type="GO" id="GO:0006355">
    <property type="term" value="P:regulation of DNA-templated transcription"/>
    <property type="evidence" value="ECO:0007669"/>
    <property type="project" value="InterPro"/>
</dbReference>
<feature type="domain" description="Histidine kinase/HSP90-like ATPase" evidence="9">
    <location>
        <begin position="626"/>
        <end position="725"/>
    </location>
</feature>
<dbReference type="RefSeq" id="WP_264788716.1">
    <property type="nucleotide sequence ID" value="NZ_AP026867.1"/>
</dbReference>
<evidence type="ECO:0000256" key="5">
    <source>
        <dbReference type="ARBA" id="ARBA00022741"/>
    </source>
</evidence>
<dbReference type="Gene3D" id="3.30.450.20">
    <property type="entry name" value="PAS domain"/>
    <property type="match status" value="2"/>
</dbReference>
<feature type="domain" description="PAS" evidence="8">
    <location>
        <begin position="134"/>
        <end position="201"/>
    </location>
</feature>